<reference evidence="10" key="1">
    <citation type="submission" date="2022-11" db="EMBL/GenBank/DDBJ databases">
        <authorList>
            <person name="Petersen C."/>
        </authorList>
    </citation>
    <scope>NUCLEOTIDE SEQUENCE</scope>
    <source>
        <strain evidence="10">IBT 21917</strain>
    </source>
</reference>
<dbReference type="Proteomes" id="UP001146351">
    <property type="component" value="Unassembled WGS sequence"/>
</dbReference>
<keyword evidence="5" id="KW-0720">Serine protease</keyword>
<dbReference type="AlphaFoldDB" id="A0A9W9I6U1"/>
<evidence type="ECO:0000256" key="1">
    <source>
        <dbReference type="ARBA" id="ARBA00011073"/>
    </source>
</evidence>
<proteinExistence type="inferred from homology"/>
<dbReference type="InterPro" id="IPR050131">
    <property type="entry name" value="Peptidase_S8_subtilisin-like"/>
</dbReference>
<protein>
    <recommendedName>
        <fullName evidence="9">Peptidase S8/S53 domain-containing protein</fullName>
    </recommendedName>
</protein>
<evidence type="ECO:0000256" key="4">
    <source>
        <dbReference type="ARBA" id="ARBA00022801"/>
    </source>
</evidence>
<accession>A0A9W9I6U1</accession>
<keyword evidence="4" id="KW-0378">Hydrolase</keyword>
<dbReference type="InterPro" id="IPR000209">
    <property type="entry name" value="Peptidase_S8/S53_dom"/>
</dbReference>
<feature type="domain" description="Peptidase S8/S53" evidence="9">
    <location>
        <begin position="162"/>
        <end position="335"/>
    </location>
</feature>
<name>A0A9W9I6U1_9EURO</name>
<dbReference type="PANTHER" id="PTHR43806:SF11">
    <property type="entry name" value="CEREVISIN-RELATED"/>
    <property type="match status" value="1"/>
</dbReference>
<comment type="caution">
    <text evidence="10">The sequence shown here is derived from an EMBL/GenBank/DDBJ whole genome shotgun (WGS) entry which is preliminary data.</text>
</comment>
<dbReference type="PANTHER" id="PTHR43806">
    <property type="entry name" value="PEPTIDASE S8"/>
    <property type="match status" value="1"/>
</dbReference>
<dbReference type="SUPFAM" id="SSF52743">
    <property type="entry name" value="Subtilisin-like"/>
    <property type="match status" value="1"/>
</dbReference>
<feature type="signal peptide" evidence="8">
    <location>
        <begin position="1"/>
        <end position="25"/>
    </location>
</feature>
<dbReference type="OrthoDB" id="4359379at2759"/>
<keyword evidence="6" id="KW-0865">Zymogen</keyword>
<dbReference type="Pfam" id="PF00082">
    <property type="entry name" value="Peptidase_S8"/>
    <property type="match status" value="1"/>
</dbReference>
<evidence type="ECO:0000313" key="11">
    <source>
        <dbReference type="Proteomes" id="UP001146351"/>
    </source>
</evidence>
<reference evidence="10" key="2">
    <citation type="journal article" date="2023" name="IMA Fungus">
        <title>Comparative genomic study of the Penicillium genus elucidates a diverse pangenome and 15 lateral gene transfer events.</title>
        <authorList>
            <person name="Petersen C."/>
            <person name="Sorensen T."/>
            <person name="Nielsen M.R."/>
            <person name="Sondergaard T.E."/>
            <person name="Sorensen J.L."/>
            <person name="Fitzpatrick D.A."/>
            <person name="Frisvad J.C."/>
            <person name="Nielsen K.L."/>
        </authorList>
    </citation>
    <scope>NUCLEOTIDE SEQUENCE</scope>
    <source>
        <strain evidence="10">IBT 21917</strain>
    </source>
</reference>
<evidence type="ECO:0000256" key="3">
    <source>
        <dbReference type="ARBA" id="ARBA00022729"/>
    </source>
</evidence>
<organism evidence="10 11">
    <name type="scientific">Penicillium capsulatum</name>
    <dbReference type="NCBI Taxonomy" id="69766"/>
    <lineage>
        <taxon>Eukaryota</taxon>
        <taxon>Fungi</taxon>
        <taxon>Dikarya</taxon>
        <taxon>Ascomycota</taxon>
        <taxon>Pezizomycotina</taxon>
        <taxon>Eurotiomycetes</taxon>
        <taxon>Eurotiomycetidae</taxon>
        <taxon>Eurotiales</taxon>
        <taxon>Aspergillaceae</taxon>
        <taxon>Penicillium</taxon>
    </lineage>
</organism>
<dbReference type="InterPro" id="IPR036852">
    <property type="entry name" value="Peptidase_S8/S53_dom_sf"/>
</dbReference>
<dbReference type="EMBL" id="JAPQKO010000004">
    <property type="protein sequence ID" value="KAJ5166052.1"/>
    <property type="molecule type" value="Genomic_DNA"/>
</dbReference>
<dbReference type="GO" id="GO:0006508">
    <property type="term" value="P:proteolysis"/>
    <property type="evidence" value="ECO:0007669"/>
    <property type="project" value="UniProtKB-KW"/>
</dbReference>
<evidence type="ECO:0000313" key="10">
    <source>
        <dbReference type="EMBL" id="KAJ5166052.1"/>
    </source>
</evidence>
<keyword evidence="3 8" id="KW-0732">Signal</keyword>
<feature type="chain" id="PRO_5040843398" description="Peptidase S8/S53 domain-containing protein" evidence="8">
    <location>
        <begin position="26"/>
        <end position="433"/>
    </location>
</feature>
<evidence type="ECO:0000256" key="7">
    <source>
        <dbReference type="SAM" id="MobiDB-lite"/>
    </source>
</evidence>
<evidence type="ECO:0000259" key="9">
    <source>
        <dbReference type="Pfam" id="PF00082"/>
    </source>
</evidence>
<feature type="region of interest" description="Disordered" evidence="7">
    <location>
        <begin position="121"/>
        <end position="143"/>
    </location>
</feature>
<keyword evidence="11" id="KW-1185">Reference proteome</keyword>
<keyword evidence="2" id="KW-0645">Protease</keyword>
<evidence type="ECO:0000256" key="6">
    <source>
        <dbReference type="ARBA" id="ARBA00023145"/>
    </source>
</evidence>
<evidence type="ECO:0000256" key="8">
    <source>
        <dbReference type="SAM" id="SignalP"/>
    </source>
</evidence>
<evidence type="ECO:0000256" key="2">
    <source>
        <dbReference type="ARBA" id="ARBA00022670"/>
    </source>
</evidence>
<evidence type="ECO:0000256" key="5">
    <source>
        <dbReference type="ARBA" id="ARBA00022825"/>
    </source>
</evidence>
<sequence>MMRTQQSPLRVTLAALLLILMVVFAESSPSPYLIRTKRATSKSQFDAFVQELDGGEGEQFTFRHLTHQNYLTNLTETQAKEIRKKDFIQLLLPQQDENHPKLMVRAPRDLDLLSSNLSREQSLAPRADLTSSPKAEQPGMLSYNRQGFCPPGVLYSRDESEGEGTRVFIMDTGFNLDVSELRNRKKRPKTYLIPAHLQRQTNNGAPMLWPQTLEDRMDHGTKMAVLVGGARMGIAPNGDLELVKIVADYNSHIPDDRIAVSTAAYANAVDYIMDRIEEIKGYDPQAKLVVSYSLFRLHKSGNRQIDADLELIWKNFIAVLQDHNVLLTLSAGNEAAEGFALADRHITRLGKQDNIVTTAGLLAYFMGINIYDAEIQYSAVEEFYDQRGAVMAIKLKKYAQDWAFPRTDQIPPFGYPELKAIYNGANGYAPLHR</sequence>
<comment type="similarity">
    <text evidence="1">Belongs to the peptidase S8 family.</text>
</comment>
<gene>
    <name evidence="10" type="ORF">N7492_006348</name>
</gene>
<dbReference type="Gene3D" id="3.40.50.200">
    <property type="entry name" value="Peptidase S8/S53 domain"/>
    <property type="match status" value="1"/>
</dbReference>
<dbReference type="GO" id="GO:0004252">
    <property type="term" value="F:serine-type endopeptidase activity"/>
    <property type="evidence" value="ECO:0007669"/>
    <property type="project" value="InterPro"/>
</dbReference>